<keyword evidence="3" id="KW-1185">Reference proteome</keyword>
<dbReference type="Proteomes" id="UP001472677">
    <property type="component" value="Unassembled WGS sequence"/>
</dbReference>
<protein>
    <recommendedName>
        <fullName evidence="4">CCHC-type domain-containing protein</fullName>
    </recommendedName>
</protein>
<name>A0ABR2F2F7_9ROSI</name>
<accession>A0ABR2F2F7</accession>
<feature type="region of interest" description="Disordered" evidence="1">
    <location>
        <begin position="328"/>
        <end position="352"/>
    </location>
</feature>
<organism evidence="2 3">
    <name type="scientific">Hibiscus sabdariffa</name>
    <name type="common">roselle</name>
    <dbReference type="NCBI Taxonomy" id="183260"/>
    <lineage>
        <taxon>Eukaryota</taxon>
        <taxon>Viridiplantae</taxon>
        <taxon>Streptophyta</taxon>
        <taxon>Embryophyta</taxon>
        <taxon>Tracheophyta</taxon>
        <taxon>Spermatophyta</taxon>
        <taxon>Magnoliopsida</taxon>
        <taxon>eudicotyledons</taxon>
        <taxon>Gunneridae</taxon>
        <taxon>Pentapetalae</taxon>
        <taxon>rosids</taxon>
        <taxon>malvids</taxon>
        <taxon>Malvales</taxon>
        <taxon>Malvaceae</taxon>
        <taxon>Malvoideae</taxon>
        <taxon>Hibiscus</taxon>
    </lineage>
</organism>
<evidence type="ECO:0008006" key="4">
    <source>
        <dbReference type="Google" id="ProtNLM"/>
    </source>
</evidence>
<dbReference type="EMBL" id="JBBPBM010000009">
    <property type="protein sequence ID" value="KAK8569150.1"/>
    <property type="molecule type" value="Genomic_DNA"/>
</dbReference>
<sequence length="373" mass="39537">MMRSEIPGFPEIPRSAMNQSMEPSGRLPDQGLPEAVTSILDVRTNTVAVAERSIDAVPVPAKPSFRDMVRGPDGLSSKDALIGDMDVELHESDVIIGKQGLPLICFGCGKYGHSKDVCSPSGASVAGTSPNTLPHCSEDDMYGPWMQGSRFVVLESVAEGSRPKVVGSGNQTGLSVGVQRESRAVSNGAATVAKNHVRVDHEQSQDVSPVRDIMVTSQPEGNLPAPVVIQQNVGIEVPHPVVDRVQPPVCVAGNDMDISVGNSVVASCDKVVITPTTLLTVKHMVVRVIEEGSKRPGKETVPIRKAIGKNASRSSSFKSVSDWVNDMSRELNSGAPPSRSSGSEPFSDVSNIQNGVQWIDNSTFVGERPGASQ</sequence>
<evidence type="ECO:0000256" key="1">
    <source>
        <dbReference type="SAM" id="MobiDB-lite"/>
    </source>
</evidence>
<feature type="compositionally biased region" description="Polar residues" evidence="1">
    <location>
        <begin position="338"/>
        <end position="352"/>
    </location>
</feature>
<evidence type="ECO:0000313" key="2">
    <source>
        <dbReference type="EMBL" id="KAK8569150.1"/>
    </source>
</evidence>
<proteinExistence type="predicted"/>
<comment type="caution">
    <text evidence="2">The sequence shown here is derived from an EMBL/GenBank/DDBJ whole genome shotgun (WGS) entry which is preliminary data.</text>
</comment>
<gene>
    <name evidence="2" type="ORF">V6N12_007682</name>
</gene>
<reference evidence="2 3" key="1">
    <citation type="journal article" date="2024" name="G3 (Bethesda)">
        <title>Genome assembly of Hibiscus sabdariffa L. provides insights into metabolisms of medicinal natural products.</title>
        <authorList>
            <person name="Kim T."/>
        </authorList>
    </citation>
    <scope>NUCLEOTIDE SEQUENCE [LARGE SCALE GENOMIC DNA]</scope>
    <source>
        <strain evidence="2">TK-2024</strain>
        <tissue evidence="2">Old leaves</tissue>
    </source>
</reference>
<evidence type="ECO:0000313" key="3">
    <source>
        <dbReference type="Proteomes" id="UP001472677"/>
    </source>
</evidence>
<feature type="region of interest" description="Disordered" evidence="1">
    <location>
        <begin position="1"/>
        <end position="31"/>
    </location>
</feature>